<dbReference type="GO" id="GO:0008360">
    <property type="term" value="P:regulation of cell shape"/>
    <property type="evidence" value="ECO:0007669"/>
    <property type="project" value="UniProtKB-KW"/>
</dbReference>
<dbReference type="GO" id="GO:0008658">
    <property type="term" value="F:penicillin binding"/>
    <property type="evidence" value="ECO:0007669"/>
    <property type="project" value="InterPro"/>
</dbReference>
<keyword evidence="6" id="KW-0573">Peptidoglycan synthesis</keyword>
<dbReference type="InterPro" id="IPR005311">
    <property type="entry name" value="PBP_dimer"/>
</dbReference>
<dbReference type="AlphaFoldDB" id="X1D5K0"/>
<dbReference type="Pfam" id="PF03717">
    <property type="entry name" value="PBP_dimer"/>
    <property type="match status" value="1"/>
</dbReference>
<evidence type="ECO:0000259" key="10">
    <source>
        <dbReference type="Pfam" id="PF03717"/>
    </source>
</evidence>
<keyword evidence="8" id="KW-0961">Cell wall biogenesis/degradation</keyword>
<dbReference type="EMBL" id="BART01024084">
    <property type="protein sequence ID" value="GAH00394.1"/>
    <property type="molecule type" value="Genomic_DNA"/>
</dbReference>
<keyword evidence="7" id="KW-0472">Membrane</keyword>
<organism evidence="11">
    <name type="scientific">marine sediment metagenome</name>
    <dbReference type="NCBI Taxonomy" id="412755"/>
    <lineage>
        <taxon>unclassified sequences</taxon>
        <taxon>metagenomes</taxon>
        <taxon>ecological metagenomes</taxon>
    </lineage>
</organism>
<evidence type="ECO:0000256" key="8">
    <source>
        <dbReference type="ARBA" id="ARBA00023316"/>
    </source>
</evidence>
<keyword evidence="3" id="KW-1003">Cell membrane</keyword>
<dbReference type="PANTHER" id="PTHR30627">
    <property type="entry name" value="PEPTIDOGLYCAN D,D-TRANSPEPTIDASE"/>
    <property type="match status" value="1"/>
</dbReference>
<keyword evidence="5" id="KW-0133">Cell shape</keyword>
<evidence type="ECO:0000256" key="3">
    <source>
        <dbReference type="ARBA" id="ARBA00022475"/>
    </source>
</evidence>
<evidence type="ECO:0000256" key="6">
    <source>
        <dbReference type="ARBA" id="ARBA00022984"/>
    </source>
</evidence>
<dbReference type="GO" id="GO:0005886">
    <property type="term" value="C:plasma membrane"/>
    <property type="evidence" value="ECO:0007669"/>
    <property type="project" value="UniProtKB-SubCell"/>
</dbReference>
<comment type="caution">
    <text evidence="11">The sequence shown here is derived from an EMBL/GenBank/DDBJ whole genome shotgun (WGS) entry which is preliminary data.</text>
</comment>
<dbReference type="InterPro" id="IPR050515">
    <property type="entry name" value="Beta-lactam/transpept"/>
</dbReference>
<sequence>MENRKFTALANENKFLIYSIKAARGVIYDSNGNQLVFNKSSFDLILNKQELPSSNSEKTEVLKRVSEIIKENLRDLEKRINEAKDQNVIILENLDHQTLILLETKITQLQGFKIEQNEIREYKDGSSFAHLIGYTGKIGKEELKENPEVYSSFDYVGRDGIEKSYEGILRKNPGKTQIERDAYGNFLSKEIISLPESGNSLVLWLDSELQKKIEEMLNKILEDVEAEKAVGVALDPKTGGILALV</sequence>
<dbReference type="SUPFAM" id="SSF56601">
    <property type="entry name" value="beta-lactamase/transpeptidase-like"/>
    <property type="match status" value="1"/>
</dbReference>
<accession>X1D5K0</accession>
<feature type="domain" description="Penicillin-binding protein dimerisation" evidence="10">
    <location>
        <begin position="20"/>
        <end position="189"/>
    </location>
</feature>
<evidence type="ECO:0000256" key="2">
    <source>
        <dbReference type="ARBA" id="ARBA00004236"/>
    </source>
</evidence>
<dbReference type="InterPro" id="IPR036138">
    <property type="entry name" value="PBP_dimer_sf"/>
</dbReference>
<feature type="non-terminal residue" evidence="11">
    <location>
        <position position="245"/>
    </location>
</feature>
<evidence type="ECO:0000313" key="11">
    <source>
        <dbReference type="EMBL" id="GAH00394.1"/>
    </source>
</evidence>
<evidence type="ECO:0000256" key="9">
    <source>
        <dbReference type="SAM" id="Coils"/>
    </source>
</evidence>
<evidence type="ECO:0000256" key="1">
    <source>
        <dbReference type="ARBA" id="ARBA00004167"/>
    </source>
</evidence>
<dbReference type="PANTHER" id="PTHR30627:SF2">
    <property type="entry name" value="PEPTIDOGLYCAN D,D-TRANSPEPTIDASE MRDA"/>
    <property type="match status" value="1"/>
</dbReference>
<comment type="subcellular location">
    <subcellularLocation>
        <location evidence="2">Cell membrane</location>
    </subcellularLocation>
    <subcellularLocation>
        <location evidence="1">Membrane</location>
        <topology evidence="1">Single-pass membrane protein</topology>
    </subcellularLocation>
</comment>
<dbReference type="GO" id="GO:0071972">
    <property type="term" value="F:peptidoglycan L,D-transpeptidase activity"/>
    <property type="evidence" value="ECO:0007669"/>
    <property type="project" value="TreeGrafter"/>
</dbReference>
<evidence type="ECO:0000256" key="4">
    <source>
        <dbReference type="ARBA" id="ARBA00022692"/>
    </source>
</evidence>
<name>X1D5K0_9ZZZZ</name>
<keyword evidence="7" id="KW-1133">Transmembrane helix</keyword>
<keyword evidence="4" id="KW-0812">Transmembrane</keyword>
<feature type="coiled-coil region" evidence="9">
    <location>
        <begin position="66"/>
        <end position="93"/>
    </location>
</feature>
<dbReference type="InterPro" id="IPR012338">
    <property type="entry name" value="Beta-lactam/transpept-like"/>
</dbReference>
<keyword evidence="9" id="KW-0175">Coiled coil</keyword>
<proteinExistence type="predicted"/>
<gene>
    <name evidence="11" type="ORF">S01H4_43627</name>
</gene>
<protein>
    <recommendedName>
        <fullName evidence="10">Penicillin-binding protein dimerisation domain-containing protein</fullName>
    </recommendedName>
</protein>
<dbReference type="Gene3D" id="3.40.710.10">
    <property type="entry name" value="DD-peptidase/beta-lactamase superfamily"/>
    <property type="match status" value="1"/>
</dbReference>
<evidence type="ECO:0000256" key="7">
    <source>
        <dbReference type="ARBA" id="ARBA00022989"/>
    </source>
</evidence>
<evidence type="ECO:0000256" key="5">
    <source>
        <dbReference type="ARBA" id="ARBA00022960"/>
    </source>
</evidence>
<reference evidence="11" key="1">
    <citation type="journal article" date="2014" name="Front. Microbiol.">
        <title>High frequency of phylogenetically diverse reductive dehalogenase-homologous genes in deep subseafloor sedimentary metagenomes.</title>
        <authorList>
            <person name="Kawai M."/>
            <person name="Futagami T."/>
            <person name="Toyoda A."/>
            <person name="Takaki Y."/>
            <person name="Nishi S."/>
            <person name="Hori S."/>
            <person name="Arai W."/>
            <person name="Tsubouchi T."/>
            <person name="Morono Y."/>
            <person name="Uchiyama I."/>
            <person name="Ito T."/>
            <person name="Fujiyama A."/>
            <person name="Inagaki F."/>
            <person name="Takami H."/>
        </authorList>
    </citation>
    <scope>NUCLEOTIDE SEQUENCE</scope>
    <source>
        <strain evidence="11">Expedition CK06-06</strain>
    </source>
</reference>
<dbReference type="Gene3D" id="3.90.1310.10">
    <property type="entry name" value="Penicillin-binding protein 2a (Domain 2)"/>
    <property type="match status" value="1"/>
</dbReference>
<dbReference type="GO" id="GO:0009252">
    <property type="term" value="P:peptidoglycan biosynthetic process"/>
    <property type="evidence" value="ECO:0007669"/>
    <property type="project" value="UniProtKB-KW"/>
</dbReference>
<dbReference type="SUPFAM" id="SSF56519">
    <property type="entry name" value="Penicillin binding protein dimerisation domain"/>
    <property type="match status" value="1"/>
</dbReference>
<dbReference type="GO" id="GO:0071555">
    <property type="term" value="P:cell wall organization"/>
    <property type="evidence" value="ECO:0007669"/>
    <property type="project" value="UniProtKB-KW"/>
</dbReference>